<dbReference type="AlphaFoldDB" id="A0A0J6F7W0"/>
<name>A0A0J6F7W0_COCPO</name>
<dbReference type="VEuPathDB" id="FungiDB:CPAG_02583"/>
<reference evidence="2" key="3">
    <citation type="journal article" date="2010" name="Genome Res.">
        <title>Population genomic sequencing of Coccidioides fungi reveals recent hybridization and transposon control.</title>
        <authorList>
            <person name="Neafsey D.E."/>
            <person name="Barker B.M."/>
            <person name="Sharpton T.J."/>
            <person name="Stajich J.E."/>
            <person name="Park D.J."/>
            <person name="Whiston E."/>
            <person name="Hung C.-Y."/>
            <person name="McMahan C."/>
            <person name="White J."/>
            <person name="Sykes S."/>
            <person name="Heiman D."/>
            <person name="Young S."/>
            <person name="Zeng Q."/>
            <person name="Abouelleil A."/>
            <person name="Aftuck L."/>
            <person name="Bessette D."/>
            <person name="Brown A."/>
            <person name="FitzGerald M."/>
            <person name="Lui A."/>
            <person name="Macdonald J.P."/>
            <person name="Priest M."/>
            <person name="Orbach M.J."/>
            <person name="Galgiani J.N."/>
            <person name="Kirkland T.N."/>
            <person name="Cole G.T."/>
            <person name="Birren B.W."/>
            <person name="Henn M.R."/>
            <person name="Taylor J.W."/>
            <person name="Rounsley S.D."/>
        </authorList>
    </citation>
    <scope>NUCLEOTIDE SEQUENCE [LARGE SCALE GENOMIC DNA]</scope>
    <source>
        <strain evidence="2">RMSCC 3488</strain>
    </source>
</reference>
<evidence type="ECO:0000313" key="2">
    <source>
        <dbReference type="Proteomes" id="UP000054567"/>
    </source>
</evidence>
<gene>
    <name evidence="1" type="ORF">CPAG_02583</name>
</gene>
<proteinExistence type="predicted"/>
<accession>A0A0J6F7W0</accession>
<reference evidence="1 2" key="1">
    <citation type="submission" date="2007-06" db="EMBL/GenBank/DDBJ databases">
        <title>The Genome Sequence of Coccidioides posadasii RMSCC_3488.</title>
        <authorList>
            <consortium name="Coccidioides Genome Resources Consortium"/>
            <consortium name="The Broad Institute Genome Sequencing Platform"/>
            <person name="Henn M.R."/>
            <person name="Sykes S."/>
            <person name="Young S."/>
            <person name="Jaffe D."/>
            <person name="Berlin A."/>
            <person name="Alvarez P."/>
            <person name="Butler J."/>
            <person name="Gnerre S."/>
            <person name="Grabherr M."/>
            <person name="Mauceli E."/>
            <person name="Brockman W."/>
            <person name="Kodira C."/>
            <person name="Alvarado L."/>
            <person name="Zeng Q."/>
            <person name="Crawford M."/>
            <person name="Antoine C."/>
            <person name="Devon K."/>
            <person name="Galgiani J."/>
            <person name="Orsborn K."/>
            <person name="Lewis M.L."/>
            <person name="Nusbaum C."/>
            <person name="Galagan J."/>
            <person name="Birren B."/>
        </authorList>
    </citation>
    <scope>NUCLEOTIDE SEQUENCE [LARGE SCALE GENOMIC DNA]</scope>
    <source>
        <strain evidence="1 2">RMSCC 3488</strain>
    </source>
</reference>
<sequence>MNDRAGWRSSDVSTEAIASFEGVVHRTKREATAERIPLALSKSHVELRRKTCFLQPEAMGLFMALKQDANALGRGPAAAYDPIRSPAGKPLFKTRMDLAVLTRKCSSGSPQQGVRGQL</sequence>
<evidence type="ECO:0000313" key="1">
    <source>
        <dbReference type="EMBL" id="KMM66243.1"/>
    </source>
</evidence>
<protein>
    <submittedName>
        <fullName evidence="1">Uncharacterized protein</fullName>
    </submittedName>
</protein>
<organism evidence="1 2">
    <name type="scientific">Coccidioides posadasii RMSCC 3488</name>
    <dbReference type="NCBI Taxonomy" id="454284"/>
    <lineage>
        <taxon>Eukaryota</taxon>
        <taxon>Fungi</taxon>
        <taxon>Dikarya</taxon>
        <taxon>Ascomycota</taxon>
        <taxon>Pezizomycotina</taxon>
        <taxon>Eurotiomycetes</taxon>
        <taxon>Eurotiomycetidae</taxon>
        <taxon>Onygenales</taxon>
        <taxon>Onygenaceae</taxon>
        <taxon>Coccidioides</taxon>
    </lineage>
</organism>
<reference evidence="2" key="2">
    <citation type="journal article" date="2009" name="Genome Res.">
        <title>Comparative genomic analyses of the human fungal pathogens Coccidioides and their relatives.</title>
        <authorList>
            <person name="Sharpton T.J."/>
            <person name="Stajich J.E."/>
            <person name="Rounsley S.D."/>
            <person name="Gardner M.J."/>
            <person name="Wortman J.R."/>
            <person name="Jordar V.S."/>
            <person name="Maiti R."/>
            <person name="Kodira C.D."/>
            <person name="Neafsey D.E."/>
            <person name="Zeng Q."/>
            <person name="Hung C.-Y."/>
            <person name="McMahan C."/>
            <person name="Muszewska A."/>
            <person name="Grynberg M."/>
            <person name="Mandel M.A."/>
            <person name="Kellner E.M."/>
            <person name="Barker B.M."/>
            <person name="Galgiani J.N."/>
            <person name="Orbach M.J."/>
            <person name="Kirkland T.N."/>
            <person name="Cole G.T."/>
            <person name="Henn M.R."/>
            <person name="Birren B.W."/>
            <person name="Taylor J.W."/>
        </authorList>
    </citation>
    <scope>NUCLEOTIDE SEQUENCE [LARGE SCALE GENOMIC DNA]</scope>
    <source>
        <strain evidence="2">RMSCC 3488</strain>
    </source>
</reference>
<dbReference type="EMBL" id="DS268109">
    <property type="protein sequence ID" value="KMM66243.1"/>
    <property type="molecule type" value="Genomic_DNA"/>
</dbReference>
<dbReference type="Proteomes" id="UP000054567">
    <property type="component" value="Unassembled WGS sequence"/>
</dbReference>